<accession>A0A4V3XA45</accession>
<dbReference type="EMBL" id="SGPK01000857">
    <property type="protein sequence ID" value="THG96682.1"/>
    <property type="molecule type" value="Genomic_DNA"/>
</dbReference>
<proteinExistence type="predicted"/>
<reference evidence="2 3" key="1">
    <citation type="submission" date="2019-02" db="EMBL/GenBank/DDBJ databases">
        <title>Genome sequencing of the rare red list fungi Phellinidium pouzarii.</title>
        <authorList>
            <person name="Buettner E."/>
            <person name="Kellner H."/>
        </authorList>
    </citation>
    <scope>NUCLEOTIDE SEQUENCE [LARGE SCALE GENOMIC DNA]</scope>
    <source>
        <strain evidence="2 3">DSM 108285</strain>
    </source>
</reference>
<gene>
    <name evidence="2" type="ORF">EW145_g7736</name>
</gene>
<feature type="region of interest" description="Disordered" evidence="1">
    <location>
        <begin position="202"/>
        <end position="223"/>
    </location>
</feature>
<sequence>MFIPTLTLNFSIRARAVWNKHSSNDLPELNSTLHPATQRSSVTVIGRAWDHILGRMVMFRRKHWPAVQDESFVKLSKADAASSLPQSGSPPTDAPHASAQAFRPTLPFSPRPATIYALPSLASSGQTLPPTPGPLTPIQECSQEPELDDKVKAANPDRVEEENASIGEGERVVAIGNPSPHFGRQPRMVTMRLGEWDVVSTRKGEADVDSEARPASSDSDRRARLGCSSTMVTMTLGEFDLASQRPKVQAHTGKQPRTVTMRLGEFDLSRKCYEDGREGSVVRGECIRTIPPARFVQGSPMVTMRLGEFDLAVGRMWA</sequence>
<feature type="region of interest" description="Disordered" evidence="1">
    <location>
        <begin position="81"/>
        <end position="105"/>
    </location>
</feature>
<evidence type="ECO:0000313" key="3">
    <source>
        <dbReference type="Proteomes" id="UP000308199"/>
    </source>
</evidence>
<name>A0A4V3XA45_9AGAM</name>
<protein>
    <submittedName>
        <fullName evidence="2">Uncharacterized protein</fullName>
    </submittedName>
</protein>
<comment type="caution">
    <text evidence="2">The sequence shown here is derived from an EMBL/GenBank/DDBJ whole genome shotgun (WGS) entry which is preliminary data.</text>
</comment>
<organism evidence="2 3">
    <name type="scientific">Phellinidium pouzarii</name>
    <dbReference type="NCBI Taxonomy" id="167371"/>
    <lineage>
        <taxon>Eukaryota</taxon>
        <taxon>Fungi</taxon>
        <taxon>Dikarya</taxon>
        <taxon>Basidiomycota</taxon>
        <taxon>Agaricomycotina</taxon>
        <taxon>Agaricomycetes</taxon>
        <taxon>Hymenochaetales</taxon>
        <taxon>Hymenochaetaceae</taxon>
        <taxon>Phellinidium</taxon>
    </lineage>
</organism>
<keyword evidence="3" id="KW-1185">Reference proteome</keyword>
<evidence type="ECO:0000313" key="2">
    <source>
        <dbReference type="EMBL" id="THG96682.1"/>
    </source>
</evidence>
<dbReference type="Proteomes" id="UP000308199">
    <property type="component" value="Unassembled WGS sequence"/>
</dbReference>
<dbReference type="AlphaFoldDB" id="A0A4V3XA45"/>
<evidence type="ECO:0000256" key="1">
    <source>
        <dbReference type="SAM" id="MobiDB-lite"/>
    </source>
</evidence>